<name>A0ABV2T200_9BACT</name>
<accession>A0ABV2T200</accession>
<keyword evidence="2" id="KW-1185">Reference proteome</keyword>
<organism evidence="1 2">
    <name type="scientific">Chitinophaga defluvii</name>
    <dbReference type="NCBI Taxonomy" id="3163343"/>
    <lineage>
        <taxon>Bacteria</taxon>
        <taxon>Pseudomonadati</taxon>
        <taxon>Bacteroidota</taxon>
        <taxon>Chitinophagia</taxon>
        <taxon>Chitinophagales</taxon>
        <taxon>Chitinophagaceae</taxon>
        <taxon>Chitinophaga</taxon>
    </lineage>
</organism>
<proteinExistence type="predicted"/>
<evidence type="ECO:0000313" key="2">
    <source>
        <dbReference type="Proteomes" id="UP001549749"/>
    </source>
</evidence>
<comment type="caution">
    <text evidence="1">The sequence shown here is derived from an EMBL/GenBank/DDBJ whole genome shotgun (WGS) entry which is preliminary data.</text>
</comment>
<sequence length="115" mass="12211">MDMLYKDYPELTPYQFASNTPIRAVDLDGGEMKDVIQAGWGPPSAERSEDIRNRLSKRDGKEWILAPAAIVSVGPVSVLALSSSGATVVGTGLTRLGLWASNPVNQQAVVGAVGR</sequence>
<dbReference type="EMBL" id="JBEXAC010000001">
    <property type="protein sequence ID" value="MET6997061.1"/>
    <property type="molecule type" value="Genomic_DNA"/>
</dbReference>
<dbReference type="Proteomes" id="UP001549749">
    <property type="component" value="Unassembled WGS sequence"/>
</dbReference>
<reference evidence="1 2" key="1">
    <citation type="submission" date="2024-06" db="EMBL/GenBank/DDBJ databases">
        <title>Chitinophaga defluvii sp. nov., isolated from municipal sewage.</title>
        <authorList>
            <person name="Zhang L."/>
        </authorList>
    </citation>
    <scope>NUCLEOTIDE SEQUENCE [LARGE SCALE GENOMIC DNA]</scope>
    <source>
        <strain evidence="1 2">H8</strain>
    </source>
</reference>
<protein>
    <recommendedName>
        <fullName evidence="3">RHS repeat-associated protein</fullName>
    </recommendedName>
</protein>
<gene>
    <name evidence="1" type="ORF">ABR189_06760</name>
</gene>
<dbReference type="RefSeq" id="WP_354659702.1">
    <property type="nucleotide sequence ID" value="NZ_JBEXAC010000001.1"/>
</dbReference>
<evidence type="ECO:0008006" key="3">
    <source>
        <dbReference type="Google" id="ProtNLM"/>
    </source>
</evidence>
<evidence type="ECO:0000313" key="1">
    <source>
        <dbReference type="EMBL" id="MET6997061.1"/>
    </source>
</evidence>